<dbReference type="GO" id="GO:0006048">
    <property type="term" value="P:UDP-N-acetylglucosamine biosynthetic process"/>
    <property type="evidence" value="ECO:0007669"/>
    <property type="project" value="TreeGrafter"/>
</dbReference>
<evidence type="ECO:0000256" key="3">
    <source>
        <dbReference type="ARBA" id="ARBA00022723"/>
    </source>
</evidence>
<dbReference type="PANTHER" id="PTHR45955">
    <property type="entry name" value="PHOSPHOACETYLGLUCOSAMINE MUTASE"/>
    <property type="match status" value="1"/>
</dbReference>
<dbReference type="InterPro" id="IPR036900">
    <property type="entry name" value="A-D-PHexomutase_C_sf"/>
</dbReference>
<keyword evidence="5" id="KW-0413">Isomerase</keyword>
<dbReference type="GO" id="GO:0005975">
    <property type="term" value="P:carbohydrate metabolic process"/>
    <property type="evidence" value="ECO:0007669"/>
    <property type="project" value="InterPro"/>
</dbReference>
<dbReference type="RefSeq" id="XP_028868293.1">
    <property type="nucleotide sequence ID" value="XM_029012460.1"/>
</dbReference>
<dbReference type="GO" id="GO:0004610">
    <property type="term" value="F:phosphoacetylglucosamine mutase activity"/>
    <property type="evidence" value="ECO:0007669"/>
    <property type="project" value="TreeGrafter"/>
</dbReference>
<dbReference type="GO" id="GO:0046872">
    <property type="term" value="F:metal ion binding"/>
    <property type="evidence" value="ECO:0007669"/>
    <property type="project" value="UniProtKB-KW"/>
</dbReference>
<dbReference type="Pfam" id="PF21405">
    <property type="entry name" value="AMG1_II"/>
    <property type="match status" value="1"/>
</dbReference>
<dbReference type="Gene3D" id="3.30.310.50">
    <property type="entry name" value="Alpha-D-phosphohexomutase, C-terminal domain"/>
    <property type="match status" value="1"/>
</dbReference>
<dbReference type="InterPro" id="IPR005843">
    <property type="entry name" value="A-D-PHexomutase_C"/>
</dbReference>
<dbReference type="Pfam" id="PF02878">
    <property type="entry name" value="PGM_PMM_I"/>
    <property type="match status" value="1"/>
</dbReference>
<dbReference type="PANTHER" id="PTHR45955:SF1">
    <property type="entry name" value="PHOSPHOACETYLGLUCOSAMINE MUTASE"/>
    <property type="match status" value="1"/>
</dbReference>
<accession>A0A2H6KGC3</accession>
<dbReference type="Proteomes" id="UP000236319">
    <property type="component" value="Unassembled WGS sequence"/>
</dbReference>
<reference evidence="10 11" key="1">
    <citation type="journal article" date="2017" name="BMC Genomics">
        <title>Whole-genome assembly of Babesia ovata and comparative genomics between closely related pathogens.</title>
        <authorList>
            <person name="Yamagishi J."/>
            <person name="Asada M."/>
            <person name="Hakimi H."/>
            <person name="Tanaka T.Q."/>
            <person name="Sugimoto C."/>
            <person name="Kawazu S."/>
        </authorList>
    </citation>
    <scope>NUCLEOTIDE SEQUENCE [LARGE SCALE GENOMIC DNA]</scope>
    <source>
        <strain evidence="10 11">Miyake</strain>
    </source>
</reference>
<evidence type="ECO:0000259" key="8">
    <source>
        <dbReference type="Pfam" id="PF21404"/>
    </source>
</evidence>
<dbReference type="InterPro" id="IPR049023">
    <property type="entry name" value="AMG1_II"/>
</dbReference>
<dbReference type="GeneID" id="39875820"/>
<gene>
    <name evidence="10" type="ORF">BOVATA_035430</name>
</gene>
<evidence type="ECO:0000259" key="9">
    <source>
        <dbReference type="Pfam" id="PF21405"/>
    </source>
</evidence>
<dbReference type="Pfam" id="PF21404">
    <property type="entry name" value="AMG1_III"/>
    <property type="match status" value="1"/>
</dbReference>
<evidence type="ECO:0000256" key="4">
    <source>
        <dbReference type="ARBA" id="ARBA00022842"/>
    </source>
</evidence>
<dbReference type="SUPFAM" id="SSF55957">
    <property type="entry name" value="Phosphoglucomutase, C-terminal domain"/>
    <property type="match status" value="1"/>
</dbReference>
<sequence>MPNAGGLPAAGGDAEEVICIRQGPDIPQGYVDLDYGTSGFRGVADTPPNHLDHVVYRCGALLAALPFLRNPTELYNVELSLAGPLSGVLEARSMPIQSAGAVITASHNHAKENGIKLLEADGTMLETIWEKEFTALVNFRGSVSDALARIFRKHGVVHVQRNRVPYTILVGHDTRESSPKLAAIFKAGVEAMADALKLEKITCVVLGAVTTPTVGFLLNNSLLSASNDDMYVEALRRAFYSTLDSLVALGRIKRSLKTDDHQSLFYDCSYGVGGKVVYKLFACLREIAIIPHLCHSPIWLGEQMHHMLNNECGANYVLSEQRPPALIESRITVYEGKWFCSFDGDVDRLVYFSPHKGSIRLIDGVRLLLIKMKFLNFALSNWKRESHEVIKMGVLLNHYANGAALNYIRQLMAEWNEADHRVHWSMQLCKVGMKNMQAKVPNYHITILYEANGHGNVVFTKDSPLYRDNGDCEYRRLLMNVSAMFNNPIGDAIANSLFIELALRTLELSYDDVLQFYEELPYVNVSARIPPEKRAIFRTTPDDDSVIEEPAELMRLVTESVAKVKGARAFIRPSGTEALCRIYSEAPSEEQARALANVIVEHMKSFL</sequence>
<evidence type="ECO:0000259" key="7">
    <source>
        <dbReference type="Pfam" id="PF02878"/>
    </source>
</evidence>
<dbReference type="OrthoDB" id="1928at2759"/>
<organism evidence="10 11">
    <name type="scientific">Babesia ovata</name>
    <dbReference type="NCBI Taxonomy" id="189622"/>
    <lineage>
        <taxon>Eukaryota</taxon>
        <taxon>Sar</taxon>
        <taxon>Alveolata</taxon>
        <taxon>Apicomplexa</taxon>
        <taxon>Aconoidasida</taxon>
        <taxon>Piroplasmida</taxon>
        <taxon>Babesiidae</taxon>
        <taxon>Babesia</taxon>
    </lineage>
</organism>
<dbReference type="SUPFAM" id="SSF53738">
    <property type="entry name" value="Phosphoglucomutase, first 3 domains"/>
    <property type="match status" value="2"/>
</dbReference>
<name>A0A2H6KGC3_9APIC</name>
<keyword evidence="3" id="KW-0479">Metal-binding</keyword>
<feature type="domain" description="Alpha-D-phosphohexomutase C-terminal" evidence="6">
    <location>
        <begin position="562"/>
        <end position="601"/>
    </location>
</feature>
<evidence type="ECO:0000256" key="2">
    <source>
        <dbReference type="ARBA" id="ARBA00010231"/>
    </source>
</evidence>
<dbReference type="VEuPathDB" id="PiroplasmaDB:BOVATA_035430"/>
<evidence type="ECO:0000259" key="6">
    <source>
        <dbReference type="Pfam" id="PF00408"/>
    </source>
</evidence>
<dbReference type="EMBL" id="BDSA01000004">
    <property type="protein sequence ID" value="GBE62050.1"/>
    <property type="molecule type" value="Genomic_DNA"/>
</dbReference>
<comment type="similarity">
    <text evidence="2">Belongs to the phosphohexose mutase family.</text>
</comment>
<evidence type="ECO:0000256" key="5">
    <source>
        <dbReference type="ARBA" id="ARBA00023235"/>
    </source>
</evidence>
<dbReference type="Pfam" id="PF00408">
    <property type="entry name" value="PGM_PMM_IV"/>
    <property type="match status" value="1"/>
</dbReference>
<dbReference type="Gene3D" id="3.40.120.10">
    <property type="entry name" value="Alpha-D-Glucose-1,6-Bisphosphate, subunit A, domain 3"/>
    <property type="match status" value="2"/>
</dbReference>
<comment type="cofactor">
    <cofactor evidence="1">
        <name>Mg(2+)</name>
        <dbReference type="ChEBI" id="CHEBI:18420"/>
    </cofactor>
</comment>
<dbReference type="InterPro" id="IPR049022">
    <property type="entry name" value="AMG1_III"/>
</dbReference>
<evidence type="ECO:0000256" key="1">
    <source>
        <dbReference type="ARBA" id="ARBA00001946"/>
    </source>
</evidence>
<comment type="caution">
    <text evidence="10">The sequence shown here is derived from an EMBL/GenBank/DDBJ whole genome shotgun (WGS) entry which is preliminary data.</text>
</comment>
<protein>
    <submittedName>
        <fullName evidence="10">Phosphoacetylglucosamine mutase</fullName>
    </submittedName>
</protein>
<proteinExistence type="inferred from homology"/>
<evidence type="ECO:0000313" key="11">
    <source>
        <dbReference type="Proteomes" id="UP000236319"/>
    </source>
</evidence>
<feature type="domain" description="Alpha-D-phosphohexomutase alpha/beta/alpha" evidence="7">
    <location>
        <begin position="98"/>
        <end position="132"/>
    </location>
</feature>
<keyword evidence="4" id="KW-0460">Magnesium</keyword>
<dbReference type="InterPro" id="IPR016055">
    <property type="entry name" value="A-D-PHexomutase_a/b/a-I/II/III"/>
</dbReference>
<dbReference type="AlphaFoldDB" id="A0A2H6KGC3"/>
<keyword evidence="11" id="KW-1185">Reference proteome</keyword>
<feature type="domain" description="Phosphoacetylglucosamine mutase AMG1" evidence="8">
    <location>
        <begin position="363"/>
        <end position="505"/>
    </location>
</feature>
<feature type="domain" description="Phosphoacetylglucosamine mutase AMG1" evidence="9">
    <location>
        <begin position="246"/>
        <end position="350"/>
    </location>
</feature>
<dbReference type="InterPro" id="IPR005844">
    <property type="entry name" value="A-D-PHexomutase_a/b/a-I"/>
</dbReference>
<evidence type="ECO:0000313" key="10">
    <source>
        <dbReference type="EMBL" id="GBE62050.1"/>
    </source>
</evidence>